<dbReference type="Pfam" id="PF12706">
    <property type="entry name" value="Lactamase_B_2"/>
    <property type="match status" value="1"/>
</dbReference>
<dbReference type="Gene3D" id="3.60.15.10">
    <property type="entry name" value="Ribonuclease Z/Hydroxyacylglutathione hydrolase-like"/>
    <property type="match status" value="1"/>
</dbReference>
<evidence type="ECO:0000313" key="3">
    <source>
        <dbReference type="Proteomes" id="UP000297475"/>
    </source>
</evidence>
<dbReference type="InterPro" id="IPR036866">
    <property type="entry name" value="RibonucZ/Hydroxyglut_hydro"/>
</dbReference>
<dbReference type="OrthoDB" id="9803916at2"/>
<proteinExistence type="predicted"/>
<evidence type="ECO:0000259" key="1">
    <source>
        <dbReference type="SMART" id="SM00849"/>
    </source>
</evidence>
<keyword evidence="3" id="KW-1185">Reference proteome</keyword>
<organism evidence="2 3">
    <name type="scientific">Natronospirillum operosum</name>
    <dbReference type="NCBI Taxonomy" id="2759953"/>
    <lineage>
        <taxon>Bacteria</taxon>
        <taxon>Pseudomonadati</taxon>
        <taxon>Pseudomonadota</taxon>
        <taxon>Gammaproteobacteria</taxon>
        <taxon>Oceanospirillales</taxon>
        <taxon>Natronospirillaceae</taxon>
        <taxon>Natronospirillum</taxon>
    </lineage>
</organism>
<name>A0A4Z0WCT5_9GAMM</name>
<comment type="caution">
    <text evidence="2">The sequence shown here is derived from an EMBL/GenBank/DDBJ whole genome shotgun (WGS) entry which is preliminary data.</text>
</comment>
<accession>A0A4Z0WCT5</accession>
<feature type="domain" description="Metallo-beta-lactamase" evidence="1">
    <location>
        <begin position="11"/>
        <end position="187"/>
    </location>
</feature>
<evidence type="ECO:0000313" key="2">
    <source>
        <dbReference type="EMBL" id="TGG93913.1"/>
    </source>
</evidence>
<dbReference type="Proteomes" id="UP000297475">
    <property type="component" value="Unassembled WGS sequence"/>
</dbReference>
<sequence length="260" mass="28221">MRYASLGSGSKGNATLIAEGDTTVLVDCGFAAREAIARMERLAFDPASLRAVLVTHEHGDHGKGVRALCRKLNIPAYMSAGTAIGLKSRQEPHVRIIDATSTFQLGSIEVQPVIVPHDARETCQFVFSAGGARLGLLTDLGHITPFIAQCYQNLDALILEANHDPVMLAEGPYPASLKRRVGGDFGHLSNEQSADLLRQMDLDRLQQVVIAHISEQNNDPARARTVLAAAMPGHEHKLRISTQEAGFDWCQVQTRIEDPA</sequence>
<dbReference type="AlphaFoldDB" id="A0A4Z0WCT5"/>
<gene>
    <name evidence="2" type="ORF">E4656_06915</name>
</gene>
<dbReference type="RefSeq" id="WP_135482459.1">
    <property type="nucleotide sequence ID" value="NZ_SRMF01000002.1"/>
</dbReference>
<protein>
    <submittedName>
        <fullName evidence="2">MBL fold metallo-hydrolase</fullName>
    </submittedName>
</protein>
<dbReference type="InterPro" id="IPR052533">
    <property type="entry name" value="WalJ/YycJ-like"/>
</dbReference>
<dbReference type="PANTHER" id="PTHR47619:SF1">
    <property type="entry name" value="EXODEOXYRIBONUCLEASE WALJ"/>
    <property type="match status" value="1"/>
</dbReference>
<dbReference type="GO" id="GO:0016787">
    <property type="term" value="F:hydrolase activity"/>
    <property type="evidence" value="ECO:0007669"/>
    <property type="project" value="UniProtKB-KW"/>
</dbReference>
<keyword evidence="2" id="KW-0378">Hydrolase</keyword>
<dbReference type="SUPFAM" id="SSF56281">
    <property type="entry name" value="Metallo-hydrolase/oxidoreductase"/>
    <property type="match status" value="1"/>
</dbReference>
<dbReference type="InterPro" id="IPR001279">
    <property type="entry name" value="Metallo-B-lactamas"/>
</dbReference>
<dbReference type="EMBL" id="SRMF01000002">
    <property type="protein sequence ID" value="TGG93913.1"/>
    <property type="molecule type" value="Genomic_DNA"/>
</dbReference>
<reference evidence="2 3" key="1">
    <citation type="submission" date="2019-04" db="EMBL/GenBank/DDBJ databases">
        <title>Natronospirillum operosus gen. nov., sp. nov., a haloalkaliphilic satellite isolated from decaying biomass of laboratory culture of cyanobacterium Geitlerinema sp. and proposal of Natronospirillaceae fam. nov. and Saccharospirillaceae fam. nov.</title>
        <authorList>
            <person name="Kevbrin V."/>
            <person name="Boltyanskaya Y."/>
            <person name="Koziaeva V."/>
            <person name="Grouzdev D.S."/>
            <person name="Park M."/>
            <person name="Cho J."/>
        </authorList>
    </citation>
    <scope>NUCLEOTIDE SEQUENCE [LARGE SCALE GENOMIC DNA]</scope>
    <source>
        <strain evidence="2 3">G-116</strain>
    </source>
</reference>
<dbReference type="SMART" id="SM00849">
    <property type="entry name" value="Lactamase_B"/>
    <property type="match status" value="1"/>
</dbReference>
<dbReference type="PANTHER" id="PTHR47619">
    <property type="entry name" value="METALLO-HYDROLASE YYCJ-RELATED"/>
    <property type="match status" value="1"/>
</dbReference>